<gene>
    <name evidence="1" type="ORF">IscW_ISCW020451</name>
</gene>
<reference evidence="1 3" key="1">
    <citation type="submission" date="2008-03" db="EMBL/GenBank/DDBJ databases">
        <title>Annotation of Ixodes scapularis.</title>
        <authorList>
            <consortium name="Ixodes scapularis Genome Project Consortium"/>
            <person name="Caler E."/>
            <person name="Hannick L.I."/>
            <person name="Bidwell S."/>
            <person name="Joardar V."/>
            <person name="Thiagarajan M."/>
            <person name="Amedeo P."/>
            <person name="Galinsky K.J."/>
            <person name="Schobel S."/>
            <person name="Inman J."/>
            <person name="Hostetler J."/>
            <person name="Miller J."/>
            <person name="Hammond M."/>
            <person name="Megy K."/>
            <person name="Lawson D."/>
            <person name="Kodira C."/>
            <person name="Sutton G."/>
            <person name="Meyer J."/>
            <person name="Hill C.A."/>
            <person name="Birren B."/>
            <person name="Nene V."/>
            <person name="Collins F."/>
            <person name="Alarcon-Chaidez F."/>
            <person name="Wikel S."/>
            <person name="Strausberg R."/>
        </authorList>
    </citation>
    <scope>NUCLEOTIDE SEQUENCE [LARGE SCALE GENOMIC DNA]</scope>
    <source>
        <strain evidence="3">Wikel</strain>
        <strain evidence="1">Wikel colony</strain>
    </source>
</reference>
<dbReference type="EMBL" id="ABJB010611456">
    <property type="status" value="NOT_ANNOTATED_CDS"/>
    <property type="molecule type" value="Genomic_DNA"/>
</dbReference>
<evidence type="ECO:0000313" key="3">
    <source>
        <dbReference type="Proteomes" id="UP000001555"/>
    </source>
</evidence>
<keyword evidence="3" id="KW-1185">Reference proteome</keyword>
<dbReference type="HOGENOM" id="CLU_2148589_0_0_1"/>
<dbReference type="AlphaFoldDB" id="B7Q137"/>
<protein>
    <submittedName>
        <fullName evidence="1 2">Uncharacterized protein</fullName>
    </submittedName>
</protein>
<dbReference type="EnsemblMetazoa" id="ISCW020451-RA">
    <property type="protein sequence ID" value="ISCW020451-PA"/>
    <property type="gene ID" value="ISCW020451"/>
</dbReference>
<dbReference type="Proteomes" id="UP000001555">
    <property type="component" value="Unassembled WGS sequence"/>
</dbReference>
<dbReference type="PaxDb" id="6945-B7Q137"/>
<name>B7Q137_IXOSC</name>
<accession>B7Q137</accession>
<proteinExistence type="predicted"/>
<sequence length="112" mass="12633">MAGRSRSTLFQMPPTSQSSFMKKLCSRTSDIAHCSEHACAKEENHLICVCVCHFSAKQSVSLFLPSTYEDVVHSQRDHRHKRACPPFSSDSSWHCLACCHLDPTCCRALLYI</sequence>
<evidence type="ECO:0000313" key="1">
    <source>
        <dbReference type="EMBL" id="EEC12559.1"/>
    </source>
</evidence>
<organism>
    <name type="scientific">Ixodes scapularis</name>
    <name type="common">Black-legged tick</name>
    <name type="synonym">Deer tick</name>
    <dbReference type="NCBI Taxonomy" id="6945"/>
    <lineage>
        <taxon>Eukaryota</taxon>
        <taxon>Metazoa</taxon>
        <taxon>Ecdysozoa</taxon>
        <taxon>Arthropoda</taxon>
        <taxon>Chelicerata</taxon>
        <taxon>Arachnida</taxon>
        <taxon>Acari</taxon>
        <taxon>Parasitiformes</taxon>
        <taxon>Ixodida</taxon>
        <taxon>Ixodoidea</taxon>
        <taxon>Ixodidae</taxon>
        <taxon>Ixodinae</taxon>
        <taxon>Ixodes</taxon>
    </lineage>
</organism>
<dbReference type="EMBL" id="DS835835">
    <property type="protein sequence ID" value="EEC12559.1"/>
    <property type="molecule type" value="Genomic_DNA"/>
</dbReference>
<reference evidence="2" key="2">
    <citation type="submission" date="2020-05" db="UniProtKB">
        <authorList>
            <consortium name="EnsemblMetazoa"/>
        </authorList>
    </citation>
    <scope>IDENTIFICATION</scope>
    <source>
        <strain evidence="2">wikel</strain>
    </source>
</reference>
<dbReference type="VEuPathDB" id="VectorBase:ISCW020451"/>
<evidence type="ECO:0000313" key="2">
    <source>
        <dbReference type="EnsemblMetazoa" id="ISCW020451-PA"/>
    </source>
</evidence>
<dbReference type="InParanoid" id="B7Q137"/>
<dbReference type="VEuPathDB" id="VectorBase:ISCI020451"/>